<dbReference type="Proteomes" id="UP000326678">
    <property type="component" value="Chromosome Gxm2"/>
</dbReference>
<reference evidence="2 3" key="1">
    <citation type="submission" date="2019-10" db="EMBL/GenBank/DDBJ databases">
        <title>Genomic and transcriptomic insights into the perfect genentic adaptation of a filamentous nitrogen-fixing cyanobacterium to rice fields.</title>
        <authorList>
            <person name="Chen Z."/>
        </authorList>
    </citation>
    <scope>NUCLEOTIDE SEQUENCE [LARGE SCALE GENOMIC DNA]</scope>
    <source>
        <strain evidence="2">CCNUC1</strain>
    </source>
</reference>
<dbReference type="Gene3D" id="3.40.50.1460">
    <property type="match status" value="1"/>
</dbReference>
<accession>A0A5P8WDM6</accession>
<evidence type="ECO:0000313" key="2">
    <source>
        <dbReference type="EMBL" id="QFS50923.1"/>
    </source>
</evidence>
<protein>
    <recommendedName>
        <fullName evidence="1">Peptidase C14 caspase domain-containing protein</fullName>
    </recommendedName>
</protein>
<sequence length="183" mass="20791">MNRDALVVGINQYPFLKDTPTSKAKHLFTPANDAEAIAQRLEEYGDFRVRRLPETIQGEQRRVTSDGLVKSETLEDAIVQLFNPVGENIPETALLYFIGHGLRKNRGGVTEGFLAASDVDPRKNQWGVSLRWLRELLQKSPVKQQIVWLDCCYSRELFNSRRTVSIACPKGSPRNTRFSRVMA</sequence>
<proteinExistence type="predicted"/>
<keyword evidence="3" id="KW-1185">Reference proteome</keyword>
<dbReference type="EMBL" id="CP045227">
    <property type="protein sequence ID" value="QFS50923.1"/>
    <property type="molecule type" value="Genomic_DNA"/>
</dbReference>
<evidence type="ECO:0000259" key="1">
    <source>
        <dbReference type="Pfam" id="PF00656"/>
    </source>
</evidence>
<name>A0A5P8WDM6_9NOSO</name>
<dbReference type="InterPro" id="IPR011600">
    <property type="entry name" value="Pept_C14_caspase"/>
</dbReference>
<dbReference type="SUPFAM" id="SSF52129">
    <property type="entry name" value="Caspase-like"/>
    <property type="match status" value="1"/>
</dbReference>
<dbReference type="InterPro" id="IPR029030">
    <property type="entry name" value="Caspase-like_dom_sf"/>
</dbReference>
<feature type="domain" description="Peptidase C14 caspase" evidence="1">
    <location>
        <begin position="5"/>
        <end position="155"/>
    </location>
</feature>
<organism evidence="2 3">
    <name type="scientific">Nostoc sphaeroides CCNUC1</name>
    <dbReference type="NCBI Taxonomy" id="2653204"/>
    <lineage>
        <taxon>Bacteria</taxon>
        <taxon>Bacillati</taxon>
        <taxon>Cyanobacteriota</taxon>
        <taxon>Cyanophyceae</taxon>
        <taxon>Nostocales</taxon>
        <taxon>Nostocaceae</taxon>
        <taxon>Nostoc</taxon>
    </lineage>
</organism>
<dbReference type="Pfam" id="PF00656">
    <property type="entry name" value="Peptidase_C14"/>
    <property type="match status" value="1"/>
</dbReference>
<evidence type="ECO:0000313" key="3">
    <source>
        <dbReference type="Proteomes" id="UP000326678"/>
    </source>
</evidence>
<dbReference type="AlphaFoldDB" id="A0A5P8WDM6"/>
<dbReference type="GO" id="GO:0004197">
    <property type="term" value="F:cysteine-type endopeptidase activity"/>
    <property type="evidence" value="ECO:0007669"/>
    <property type="project" value="InterPro"/>
</dbReference>
<dbReference type="KEGG" id="nsh:GXM_08417"/>
<gene>
    <name evidence="2" type="ORF">GXM_08417</name>
</gene>
<dbReference type="GO" id="GO:0006508">
    <property type="term" value="P:proteolysis"/>
    <property type="evidence" value="ECO:0007669"/>
    <property type="project" value="InterPro"/>
</dbReference>